<comment type="caution">
    <text evidence="1">The sequence shown here is derived from an EMBL/GenBank/DDBJ whole genome shotgun (WGS) entry which is preliminary data.</text>
</comment>
<accession>A0ACC8XCK3</accession>
<name>A0ACC8XCK3_9FIRM</name>
<gene>
    <name evidence="1" type="ORF">AN396_05820</name>
</gene>
<evidence type="ECO:0000313" key="1">
    <source>
        <dbReference type="EMBL" id="ONI40493.1"/>
    </source>
</evidence>
<evidence type="ECO:0000313" key="2">
    <source>
        <dbReference type="Proteomes" id="UP000188605"/>
    </source>
</evidence>
<protein>
    <submittedName>
        <fullName evidence="1">Single-stranded DNA-binding protein</fullName>
    </submittedName>
</protein>
<dbReference type="EMBL" id="LJDB01000050">
    <property type="protein sequence ID" value="ONI40493.1"/>
    <property type="molecule type" value="Genomic_DNA"/>
</dbReference>
<sequence>MNKVILMGRLTRDPEVRYTQSATPMAVTRYALAVRRTYVREGEPEADFFNIVAFGKPGEFAEKYFKKGQMVAISGRLQQRSWDDPQKGKQYMTEVIVEDQYFAESKATFEANRTNDPYISPSNDIGITPKNNNIGIGPVMDEEEDLPF</sequence>
<keyword evidence="1" id="KW-0238">DNA-binding</keyword>
<reference evidence="1" key="1">
    <citation type="submission" date="2016-08" db="EMBL/GenBank/DDBJ databases">
        <authorList>
            <person name="Ngugi D.K."/>
            <person name="Miyake S."/>
            <person name="Stingl U."/>
        </authorList>
    </citation>
    <scope>NUCLEOTIDE SEQUENCE</scope>
    <source>
        <strain evidence="1">SCG-B11WGA-EpuloA1</strain>
    </source>
</reference>
<keyword evidence="2" id="KW-1185">Reference proteome</keyword>
<proteinExistence type="predicted"/>
<dbReference type="Proteomes" id="UP000188605">
    <property type="component" value="Unassembled WGS sequence"/>
</dbReference>
<organism evidence="1 2">
    <name type="scientific">Candidatus Epulonipiscium fishelsonii</name>
    <dbReference type="NCBI Taxonomy" id="77094"/>
    <lineage>
        <taxon>Bacteria</taxon>
        <taxon>Bacillati</taxon>
        <taxon>Bacillota</taxon>
        <taxon>Clostridia</taxon>
        <taxon>Lachnospirales</taxon>
        <taxon>Lachnospiraceae</taxon>
        <taxon>Candidatus Epulonipiscium</taxon>
    </lineage>
</organism>